<sequence length="81" mass="8824">MIHLQRPDGVITETVADLMEEIARFYNDLYSSEAGNPAHDRNPNIALEEVSAEELIAAAQRMKSNTAPGADNIPSKVVKST</sequence>
<dbReference type="Proteomes" id="UP000887579">
    <property type="component" value="Unplaced"/>
</dbReference>
<reference evidence="2" key="1">
    <citation type="submission" date="2022-11" db="UniProtKB">
        <authorList>
            <consortium name="WormBaseParasite"/>
        </authorList>
    </citation>
    <scope>IDENTIFICATION</scope>
</reference>
<proteinExistence type="predicted"/>
<accession>A0AC34FQ16</accession>
<dbReference type="WBParaSite" id="ES5_v2.g19556.t1">
    <property type="protein sequence ID" value="ES5_v2.g19556.t1"/>
    <property type="gene ID" value="ES5_v2.g19556"/>
</dbReference>
<protein>
    <submittedName>
        <fullName evidence="2">Uncharacterized protein</fullName>
    </submittedName>
</protein>
<organism evidence="1 2">
    <name type="scientific">Panagrolaimus sp. ES5</name>
    <dbReference type="NCBI Taxonomy" id="591445"/>
    <lineage>
        <taxon>Eukaryota</taxon>
        <taxon>Metazoa</taxon>
        <taxon>Ecdysozoa</taxon>
        <taxon>Nematoda</taxon>
        <taxon>Chromadorea</taxon>
        <taxon>Rhabditida</taxon>
        <taxon>Tylenchina</taxon>
        <taxon>Panagrolaimomorpha</taxon>
        <taxon>Panagrolaimoidea</taxon>
        <taxon>Panagrolaimidae</taxon>
        <taxon>Panagrolaimus</taxon>
    </lineage>
</organism>
<evidence type="ECO:0000313" key="2">
    <source>
        <dbReference type="WBParaSite" id="ES5_v2.g19556.t1"/>
    </source>
</evidence>
<name>A0AC34FQ16_9BILA</name>
<evidence type="ECO:0000313" key="1">
    <source>
        <dbReference type="Proteomes" id="UP000887579"/>
    </source>
</evidence>